<feature type="compositionally biased region" description="Low complexity" evidence="2">
    <location>
        <begin position="584"/>
        <end position="614"/>
    </location>
</feature>
<evidence type="ECO:0000256" key="1">
    <source>
        <dbReference type="SAM" id="Coils"/>
    </source>
</evidence>
<accession>A0A1E7ETT9</accession>
<feature type="compositionally biased region" description="Low complexity" evidence="2">
    <location>
        <begin position="62"/>
        <end position="81"/>
    </location>
</feature>
<feature type="region of interest" description="Disordered" evidence="2">
    <location>
        <begin position="1"/>
        <end position="81"/>
    </location>
</feature>
<feature type="compositionally biased region" description="Low complexity" evidence="2">
    <location>
        <begin position="28"/>
        <end position="46"/>
    </location>
</feature>
<evidence type="ECO:0000313" key="3">
    <source>
        <dbReference type="EMBL" id="OEU09266.1"/>
    </source>
</evidence>
<evidence type="ECO:0000256" key="2">
    <source>
        <dbReference type="SAM" id="MobiDB-lite"/>
    </source>
</evidence>
<sequence>MWANKDPTATTTAKNRKKRIKKRKKKAGATTLASTATASDSVSTIGNDDDDTSSDGGFGVQNNNNNNNNSEGKSKNNVSNGAGRAKILTPQEIIRNQLIDCDGYEPIRIDVAMGEMWDKGLSYDEYQAVLHYLQQGSGSGSGSSSGIDHIITTHEEEEVGTMTTEEHHGGSSSSSTMPSQQLDNGSVTVSSSDTRDTNNRNNNHDDNVIIISSSNNSNDTSSQIGEDDDAADDEEEEEEEEEVASQQSSQTLTEKQKPPTSMASKLDMVARFENLTDAIFALTQWIKKAATFAEIEELCRAEKTSALPTVVRRGISATEISDPIKFETAVQPGLIGLLGAIFNRCGIIEFEDYDRIEQMLAQAYKKDMGDDDVLRCGPIESDDVLMTLTSQRDKLVLSAKQAGITVRTTMEQFTNAKSDSSDSITTTMVNGNDGGSSSSSLENQDMLLVIVDQETKDRFDKERTHLKELKSRILQGESEKVQELRSSVETIEMERLNVQEKITDLKLTLKKLEAQNENMIFQIETLEGDIEKEQCNDNVQAKQLEKQVRVAKETVKYGNVVGSLASMMVTYGKSLEKATAPKKSSTQQQQQQNLATTTSSVVGDNGSNSDNTNKTNDDLKASTAMEQYLQKVRDYFLSEAKFEPQLRSRILSNRNEIAALKLELLQCAGLGMNTTTGQIEQSIVQKEKVIKMYSKKISTLTEDGRSMYNDLITHLETYESATAAAAVTSGSHKAAVGEVLVKLFPTALLQDVPAVIKALQIPNCDRLDRFVASITEPNSSSAVDSYTNSGDSSTTITEGSAVACAQSLTNIRVSSAVVPAAALPPATPMKFTWASAAKAKINVSAKKQSLLDIQKQELESRNSSS</sequence>
<dbReference type="Proteomes" id="UP000095751">
    <property type="component" value="Unassembled WGS sequence"/>
</dbReference>
<feature type="compositionally biased region" description="Basic residues" evidence="2">
    <location>
        <begin position="14"/>
        <end position="27"/>
    </location>
</feature>
<organism evidence="3 4">
    <name type="scientific">Fragilariopsis cylindrus CCMP1102</name>
    <dbReference type="NCBI Taxonomy" id="635003"/>
    <lineage>
        <taxon>Eukaryota</taxon>
        <taxon>Sar</taxon>
        <taxon>Stramenopiles</taxon>
        <taxon>Ochrophyta</taxon>
        <taxon>Bacillariophyta</taxon>
        <taxon>Bacillariophyceae</taxon>
        <taxon>Bacillariophycidae</taxon>
        <taxon>Bacillariales</taxon>
        <taxon>Bacillariaceae</taxon>
        <taxon>Fragilariopsis</taxon>
    </lineage>
</organism>
<proteinExistence type="predicted"/>
<dbReference type="EMBL" id="KV784376">
    <property type="protein sequence ID" value="OEU09266.1"/>
    <property type="molecule type" value="Genomic_DNA"/>
</dbReference>
<feature type="compositionally biased region" description="Polar residues" evidence="2">
    <location>
        <begin position="244"/>
        <end position="261"/>
    </location>
</feature>
<dbReference type="PANTHER" id="PTHR42264">
    <property type="entry name" value="EPHRIN_REC_LIKE DOMAIN-CONTAINING PROTEIN"/>
    <property type="match status" value="1"/>
</dbReference>
<evidence type="ECO:0000313" key="4">
    <source>
        <dbReference type="Proteomes" id="UP000095751"/>
    </source>
</evidence>
<keyword evidence="1" id="KW-0175">Coiled coil</keyword>
<dbReference type="AlphaFoldDB" id="A0A1E7ETT9"/>
<dbReference type="OrthoDB" id="55515at2759"/>
<feature type="coiled-coil region" evidence="1">
    <location>
        <begin position="474"/>
        <end position="529"/>
    </location>
</feature>
<dbReference type="InParanoid" id="A0A1E7ETT9"/>
<feature type="compositionally biased region" description="Acidic residues" evidence="2">
    <location>
        <begin position="225"/>
        <end position="243"/>
    </location>
</feature>
<name>A0A1E7ETT9_9STRA</name>
<keyword evidence="4" id="KW-1185">Reference proteome</keyword>
<feature type="region of interest" description="Disordered" evidence="2">
    <location>
        <begin position="160"/>
        <end position="261"/>
    </location>
</feature>
<gene>
    <name evidence="3" type="ORF">FRACYDRAFT_248602</name>
</gene>
<reference evidence="3 4" key="1">
    <citation type="submission" date="2016-09" db="EMBL/GenBank/DDBJ databases">
        <title>Extensive genetic diversity and differential bi-allelic expression allows diatom success in the polar Southern Ocean.</title>
        <authorList>
            <consortium name="DOE Joint Genome Institute"/>
            <person name="Mock T."/>
            <person name="Otillar R.P."/>
            <person name="Strauss J."/>
            <person name="Dupont C."/>
            <person name="Frickenhaus S."/>
            <person name="Maumus F."/>
            <person name="Mcmullan M."/>
            <person name="Sanges R."/>
            <person name="Schmutz J."/>
            <person name="Toseland A."/>
            <person name="Valas R."/>
            <person name="Veluchamy A."/>
            <person name="Ward B.J."/>
            <person name="Allen A."/>
            <person name="Barry K."/>
            <person name="Falciatore A."/>
            <person name="Ferrante M."/>
            <person name="Fortunato A.E."/>
            <person name="Gloeckner G."/>
            <person name="Gruber A."/>
            <person name="Hipkin R."/>
            <person name="Janech M."/>
            <person name="Kroth P."/>
            <person name="Leese F."/>
            <person name="Lindquist E."/>
            <person name="Lyon B.R."/>
            <person name="Martin J."/>
            <person name="Mayer C."/>
            <person name="Parker M."/>
            <person name="Quesneville H."/>
            <person name="Raymond J."/>
            <person name="Uhlig C."/>
            <person name="Valentin K.U."/>
            <person name="Worden A.Z."/>
            <person name="Armbrust E.V."/>
            <person name="Bowler C."/>
            <person name="Green B."/>
            <person name="Moulton V."/>
            <person name="Van Oosterhout C."/>
            <person name="Grigoriev I."/>
        </authorList>
    </citation>
    <scope>NUCLEOTIDE SEQUENCE [LARGE SCALE GENOMIC DNA]</scope>
    <source>
        <strain evidence="3 4">CCMP1102</strain>
    </source>
</reference>
<feature type="compositionally biased region" description="Low complexity" evidence="2">
    <location>
        <begin position="208"/>
        <end position="222"/>
    </location>
</feature>
<feature type="region of interest" description="Disordered" evidence="2">
    <location>
        <begin position="580"/>
        <end position="619"/>
    </location>
</feature>
<protein>
    <submittedName>
        <fullName evidence="3">Uncharacterized protein</fullName>
    </submittedName>
</protein>
<dbReference type="KEGG" id="fcy:FRACYDRAFT_248602"/>
<feature type="compositionally biased region" description="Basic and acidic residues" evidence="2">
    <location>
        <begin position="193"/>
        <end position="207"/>
    </location>
</feature>